<organism evidence="5 6">
    <name type="scientific">Stieleria varia</name>
    <dbReference type="NCBI Taxonomy" id="2528005"/>
    <lineage>
        <taxon>Bacteria</taxon>
        <taxon>Pseudomonadati</taxon>
        <taxon>Planctomycetota</taxon>
        <taxon>Planctomycetia</taxon>
        <taxon>Pirellulales</taxon>
        <taxon>Pirellulaceae</taxon>
        <taxon>Stieleria</taxon>
    </lineage>
</organism>
<dbReference type="Gene3D" id="2.60.120.260">
    <property type="entry name" value="Galactose-binding domain-like"/>
    <property type="match status" value="2"/>
</dbReference>
<protein>
    <submittedName>
        <fullName evidence="5">Endoglucanase A</fullName>
        <ecNumber evidence="5">3.2.1.4</ecNumber>
    </submittedName>
</protein>
<keyword evidence="3" id="KW-0732">Signal</keyword>
<dbReference type="EC" id="3.2.1.4" evidence="5"/>
<dbReference type="Proteomes" id="UP000320176">
    <property type="component" value="Unassembled WGS sequence"/>
</dbReference>
<dbReference type="PROSITE" id="PS00659">
    <property type="entry name" value="GLYCOSYL_HYDROL_F5"/>
    <property type="match status" value="1"/>
</dbReference>
<evidence type="ECO:0000313" key="5">
    <source>
        <dbReference type="EMBL" id="TWU06291.1"/>
    </source>
</evidence>
<dbReference type="GO" id="GO:0009251">
    <property type="term" value="P:glucan catabolic process"/>
    <property type="evidence" value="ECO:0007669"/>
    <property type="project" value="TreeGrafter"/>
</dbReference>
<dbReference type="OrthoDB" id="9800475at2"/>
<evidence type="ECO:0000256" key="1">
    <source>
        <dbReference type="ARBA" id="ARBA00022801"/>
    </source>
</evidence>
<dbReference type="GO" id="GO:0008810">
    <property type="term" value="F:cellulase activity"/>
    <property type="evidence" value="ECO:0007669"/>
    <property type="project" value="UniProtKB-EC"/>
</dbReference>
<dbReference type="Pfam" id="PF00150">
    <property type="entry name" value="Cellulase"/>
    <property type="match status" value="1"/>
</dbReference>
<keyword evidence="2 5" id="KW-0326">Glycosidase</keyword>
<accession>A0A5C6B480</accession>
<proteinExistence type="predicted"/>
<evidence type="ECO:0000256" key="2">
    <source>
        <dbReference type="ARBA" id="ARBA00023295"/>
    </source>
</evidence>
<feature type="domain" description="Glycoside hydrolase family 5" evidence="4">
    <location>
        <begin position="435"/>
        <end position="713"/>
    </location>
</feature>
<dbReference type="SUPFAM" id="SSF51445">
    <property type="entry name" value="(Trans)glycosidases"/>
    <property type="match status" value="1"/>
</dbReference>
<dbReference type="PANTHER" id="PTHR34142:SF1">
    <property type="entry name" value="GLYCOSIDE HYDROLASE FAMILY 5 DOMAIN-CONTAINING PROTEIN"/>
    <property type="match status" value="1"/>
</dbReference>
<evidence type="ECO:0000256" key="3">
    <source>
        <dbReference type="SAM" id="SignalP"/>
    </source>
</evidence>
<feature type="chain" id="PRO_5022923061" evidence="3">
    <location>
        <begin position="29"/>
        <end position="750"/>
    </location>
</feature>
<keyword evidence="1 5" id="KW-0378">Hydrolase</keyword>
<reference evidence="5 6" key="1">
    <citation type="submission" date="2019-02" db="EMBL/GenBank/DDBJ databases">
        <title>Deep-cultivation of Planctomycetes and their phenomic and genomic characterization uncovers novel biology.</title>
        <authorList>
            <person name="Wiegand S."/>
            <person name="Jogler M."/>
            <person name="Boedeker C."/>
            <person name="Pinto D."/>
            <person name="Vollmers J."/>
            <person name="Rivas-Marin E."/>
            <person name="Kohn T."/>
            <person name="Peeters S.H."/>
            <person name="Heuer A."/>
            <person name="Rast P."/>
            <person name="Oberbeckmann S."/>
            <person name="Bunk B."/>
            <person name="Jeske O."/>
            <person name="Meyerdierks A."/>
            <person name="Storesund J.E."/>
            <person name="Kallscheuer N."/>
            <person name="Luecker S."/>
            <person name="Lage O.M."/>
            <person name="Pohl T."/>
            <person name="Merkel B.J."/>
            <person name="Hornburger P."/>
            <person name="Mueller R.-W."/>
            <person name="Bruemmer F."/>
            <person name="Labrenz M."/>
            <person name="Spormann A.M."/>
            <person name="Op Den Camp H."/>
            <person name="Overmann J."/>
            <person name="Amann R."/>
            <person name="Jetten M.S.M."/>
            <person name="Mascher T."/>
            <person name="Medema M.H."/>
            <person name="Devos D.P."/>
            <person name="Kaster A.-K."/>
            <person name="Ovreas L."/>
            <person name="Rohde M."/>
            <person name="Galperin M.Y."/>
            <person name="Jogler C."/>
        </authorList>
    </citation>
    <scope>NUCLEOTIDE SEQUENCE [LARGE SCALE GENOMIC DNA]</scope>
    <source>
        <strain evidence="5 6">Pla52n</strain>
    </source>
</reference>
<dbReference type="EMBL" id="SJPN01000002">
    <property type="protein sequence ID" value="TWU06291.1"/>
    <property type="molecule type" value="Genomic_DNA"/>
</dbReference>
<dbReference type="PANTHER" id="PTHR34142">
    <property type="entry name" value="ENDO-BETA-1,4-GLUCANASE A"/>
    <property type="match status" value="1"/>
</dbReference>
<name>A0A5C6B480_9BACT</name>
<sequence precursor="true">MKISIAMSRLRPTVTLLTFLLCTVATIAAEPQGQLAPNVGFEADEDADRWPDGWGKVDDGTWRVEQNNHFVRLTSPEAGKMVMLYQEIPIPDDVKAIEMSWRQRVSGLKLGTQSWFDARIMLEFMNAAREKIASTPDTPTPNAPAARKDSDGWVQKRITFLVPQDATTLKLMPSLFQVKSGVFDLDDISLRPIDPVPLRESVQKATAERQAKYDAAAASRRSKAARQLASDGTLISNGDFEADSKADGWPDGWGRLKEGGSWETEGDNHFLRMQSPAPGAMVMLYRTIDLPEGTSALELTYRQRVTGLKKGTSPWFDARVMLEFSGIDGKKLSGKPSPPYTQKDTSGWVEKKTRFLVPDDALTLVLMPCLFQVESGTFDLDDVTLKPIDPAPLLAAVKQREAEALARVVPMEEPDRAKWPPILKVVGNRLHDPDGREVWLQGVNAGGLETLPQDKQAIKSVVVAIDDWKANCVRVPMNEAFWYGRSPYQKDGGKEYRQTLDQIITLAANRSAYIVIDLHRFRAPKPEHADFWKDFAAAYKDHPAVLFDIFNEPHDVTWEQWRNGGSIATPKAADESAFLSDEEKQKNRSFESVGMQGLVDAVRSTGAKNIIIAGGIFWCNDLRGITQGYALDDKTGNGIMYSWHTYNWHTDWEERMLATAKMHPIFLGEVGADIKKMDFIPADDQEDPYTWVPDMLGFIQKHRLHWTGWCLHPRATPIMISDWSYTPTPYWGRFAKEALSGKRFQLQRTR</sequence>
<dbReference type="InterPro" id="IPR018087">
    <property type="entry name" value="Glyco_hydro_5_CS"/>
</dbReference>
<gene>
    <name evidence="5" type="primary">celA</name>
    <name evidence="5" type="ORF">Pla52n_20120</name>
</gene>
<evidence type="ECO:0000313" key="6">
    <source>
        <dbReference type="Proteomes" id="UP000320176"/>
    </source>
</evidence>
<feature type="signal peptide" evidence="3">
    <location>
        <begin position="1"/>
        <end position="28"/>
    </location>
</feature>
<dbReference type="Gene3D" id="3.20.20.80">
    <property type="entry name" value="Glycosidases"/>
    <property type="match status" value="1"/>
</dbReference>
<dbReference type="AlphaFoldDB" id="A0A5C6B480"/>
<dbReference type="InterPro" id="IPR017853">
    <property type="entry name" value="GH"/>
</dbReference>
<dbReference type="InterPro" id="IPR001547">
    <property type="entry name" value="Glyco_hydro_5"/>
</dbReference>
<evidence type="ECO:0000259" key="4">
    <source>
        <dbReference type="Pfam" id="PF00150"/>
    </source>
</evidence>
<keyword evidence="6" id="KW-1185">Reference proteome</keyword>
<comment type="caution">
    <text evidence="5">The sequence shown here is derived from an EMBL/GenBank/DDBJ whole genome shotgun (WGS) entry which is preliminary data.</text>
</comment>